<keyword evidence="3" id="KW-1185">Reference proteome</keyword>
<dbReference type="EMBL" id="JBFDAA010000008">
    <property type="protein sequence ID" value="KAL1130197.1"/>
    <property type="molecule type" value="Genomic_DNA"/>
</dbReference>
<dbReference type="Pfam" id="PF15998">
    <property type="entry name" value="DUF4773"/>
    <property type="match status" value="1"/>
</dbReference>
<protein>
    <recommendedName>
        <fullName evidence="1">DUF4773 domain-containing protein</fullName>
    </recommendedName>
</protein>
<sequence length="227" mass="25098">MASKRRNMFYENKKQETTEIDTQWTLHIGPSSQYKYNAHSTTLVGGVTRVIGSMPGQSRAAVMPPLMTAVLSLTLIQTGITIPPVRAEESNGSLSIYYDPIGAPVPLVDSDSHDNRLIAKPLKYGHVPCSCNELSCKCCANIYVHYYKKYARNPPSACLETLVSHLPSVGFCVRLYDIVTTGDKLRVCVNFETRLVRTPVLVLQFDCVQLNADGITFVKPANSTRTP</sequence>
<comment type="caution">
    <text evidence="2">The sequence shown here is derived from an EMBL/GenBank/DDBJ whole genome shotgun (WGS) entry which is preliminary data.</text>
</comment>
<feature type="domain" description="DUF4773" evidence="1">
    <location>
        <begin position="151"/>
        <end position="214"/>
    </location>
</feature>
<dbReference type="PANTHER" id="PTHR36299:SF1">
    <property type="entry name" value="DUF4773 DOMAIN-CONTAINING PROTEIN"/>
    <property type="match status" value="1"/>
</dbReference>
<gene>
    <name evidence="2" type="ORF">AAG570_013135</name>
</gene>
<accession>A0ABD0YSD1</accession>
<evidence type="ECO:0000259" key="1">
    <source>
        <dbReference type="Pfam" id="PF15998"/>
    </source>
</evidence>
<evidence type="ECO:0000313" key="2">
    <source>
        <dbReference type="EMBL" id="KAL1130197.1"/>
    </source>
</evidence>
<organism evidence="2 3">
    <name type="scientific">Ranatra chinensis</name>
    <dbReference type="NCBI Taxonomy" id="642074"/>
    <lineage>
        <taxon>Eukaryota</taxon>
        <taxon>Metazoa</taxon>
        <taxon>Ecdysozoa</taxon>
        <taxon>Arthropoda</taxon>
        <taxon>Hexapoda</taxon>
        <taxon>Insecta</taxon>
        <taxon>Pterygota</taxon>
        <taxon>Neoptera</taxon>
        <taxon>Paraneoptera</taxon>
        <taxon>Hemiptera</taxon>
        <taxon>Heteroptera</taxon>
        <taxon>Panheteroptera</taxon>
        <taxon>Nepomorpha</taxon>
        <taxon>Nepidae</taxon>
        <taxon>Ranatrinae</taxon>
        <taxon>Ranatra</taxon>
    </lineage>
</organism>
<dbReference type="InterPro" id="IPR031941">
    <property type="entry name" value="DUF4773"/>
</dbReference>
<reference evidence="2 3" key="1">
    <citation type="submission" date="2024-07" db="EMBL/GenBank/DDBJ databases">
        <title>Chromosome-level genome assembly of the water stick insect Ranatra chinensis (Heteroptera: Nepidae).</title>
        <authorList>
            <person name="Liu X."/>
        </authorList>
    </citation>
    <scope>NUCLEOTIDE SEQUENCE [LARGE SCALE GENOMIC DNA]</scope>
    <source>
        <strain evidence="2">Cailab_2021Rc</strain>
        <tissue evidence="2">Muscle</tissue>
    </source>
</reference>
<dbReference type="PANTHER" id="PTHR36299">
    <property type="entry name" value="AGAP008005-PA"/>
    <property type="match status" value="1"/>
</dbReference>
<evidence type="ECO:0000313" key="3">
    <source>
        <dbReference type="Proteomes" id="UP001558652"/>
    </source>
</evidence>
<dbReference type="Proteomes" id="UP001558652">
    <property type="component" value="Unassembled WGS sequence"/>
</dbReference>
<name>A0ABD0YSD1_9HEMI</name>
<proteinExistence type="predicted"/>
<dbReference type="AlphaFoldDB" id="A0ABD0YSD1"/>